<dbReference type="EnsemblProtists" id="PYU1_T014730">
    <property type="protein sequence ID" value="PYU1_T014730"/>
    <property type="gene ID" value="PYU1_G014699"/>
</dbReference>
<dbReference type="InParanoid" id="K3XBY1"/>
<name>K3XBY1_GLOUD</name>
<reference evidence="1" key="3">
    <citation type="submission" date="2015-02" db="UniProtKB">
        <authorList>
            <consortium name="EnsemblProtists"/>
        </authorList>
    </citation>
    <scope>IDENTIFICATION</scope>
    <source>
        <strain evidence="1">DAOM BR144</strain>
    </source>
</reference>
<dbReference type="EMBL" id="GL376630">
    <property type="status" value="NOT_ANNOTATED_CDS"/>
    <property type="molecule type" value="Genomic_DNA"/>
</dbReference>
<proteinExistence type="predicted"/>
<organism evidence="1 2">
    <name type="scientific">Globisporangium ultimum (strain ATCC 200006 / CBS 805.95 / DAOM BR144)</name>
    <name type="common">Pythium ultimum</name>
    <dbReference type="NCBI Taxonomy" id="431595"/>
    <lineage>
        <taxon>Eukaryota</taxon>
        <taxon>Sar</taxon>
        <taxon>Stramenopiles</taxon>
        <taxon>Oomycota</taxon>
        <taxon>Peronosporomycetes</taxon>
        <taxon>Pythiales</taxon>
        <taxon>Pythiaceae</taxon>
        <taxon>Globisporangium</taxon>
    </lineage>
</organism>
<dbReference type="Proteomes" id="UP000019132">
    <property type="component" value="Unassembled WGS sequence"/>
</dbReference>
<accession>K3XBY1</accession>
<evidence type="ECO:0000313" key="2">
    <source>
        <dbReference type="Proteomes" id="UP000019132"/>
    </source>
</evidence>
<sequence length="82" mass="8925">MLQSMDQGVIAWLKSDVANARDEAGALKRLEGSANPYSDTTTLKSTEWLADSWSNLGALAISNYWGHSGQVVDKLKIDSILN</sequence>
<dbReference type="AlphaFoldDB" id="K3XBY1"/>
<reference evidence="2" key="2">
    <citation type="submission" date="2010-04" db="EMBL/GenBank/DDBJ databases">
        <authorList>
            <person name="Buell R."/>
            <person name="Hamilton J."/>
            <person name="Hostetler J."/>
        </authorList>
    </citation>
    <scope>NUCLEOTIDE SEQUENCE [LARGE SCALE GENOMIC DNA]</scope>
    <source>
        <strain evidence="2">DAOM:BR144</strain>
    </source>
</reference>
<keyword evidence="2" id="KW-1185">Reference proteome</keyword>
<reference evidence="2" key="1">
    <citation type="journal article" date="2010" name="Genome Biol.">
        <title>Genome sequence of the necrotrophic plant pathogen Pythium ultimum reveals original pathogenicity mechanisms and effector repertoire.</title>
        <authorList>
            <person name="Levesque C.A."/>
            <person name="Brouwer H."/>
            <person name="Cano L."/>
            <person name="Hamilton J.P."/>
            <person name="Holt C."/>
            <person name="Huitema E."/>
            <person name="Raffaele S."/>
            <person name="Robideau G.P."/>
            <person name="Thines M."/>
            <person name="Win J."/>
            <person name="Zerillo M.M."/>
            <person name="Beakes G.W."/>
            <person name="Boore J.L."/>
            <person name="Busam D."/>
            <person name="Dumas B."/>
            <person name="Ferriera S."/>
            <person name="Fuerstenberg S.I."/>
            <person name="Gachon C.M."/>
            <person name="Gaulin E."/>
            <person name="Govers F."/>
            <person name="Grenville-Briggs L."/>
            <person name="Horner N."/>
            <person name="Hostetler J."/>
            <person name="Jiang R.H."/>
            <person name="Johnson J."/>
            <person name="Krajaejun T."/>
            <person name="Lin H."/>
            <person name="Meijer H.J."/>
            <person name="Moore B."/>
            <person name="Morris P."/>
            <person name="Phuntmart V."/>
            <person name="Puiu D."/>
            <person name="Shetty J."/>
            <person name="Stajich J.E."/>
            <person name="Tripathy S."/>
            <person name="Wawra S."/>
            <person name="van West P."/>
            <person name="Whitty B.R."/>
            <person name="Coutinho P.M."/>
            <person name="Henrissat B."/>
            <person name="Martin F."/>
            <person name="Thomas P.D."/>
            <person name="Tyler B.M."/>
            <person name="De Vries R.P."/>
            <person name="Kamoun S."/>
            <person name="Yandell M."/>
            <person name="Tisserat N."/>
            <person name="Buell C.R."/>
        </authorList>
    </citation>
    <scope>NUCLEOTIDE SEQUENCE</scope>
    <source>
        <strain evidence="2">DAOM:BR144</strain>
    </source>
</reference>
<protein>
    <submittedName>
        <fullName evidence="1">Uncharacterized protein</fullName>
    </submittedName>
</protein>
<dbReference type="eggNOG" id="ENOG502RUXF">
    <property type="taxonomic scope" value="Eukaryota"/>
</dbReference>
<dbReference type="VEuPathDB" id="FungiDB:PYU1_G014699"/>
<evidence type="ECO:0000313" key="1">
    <source>
        <dbReference type="EnsemblProtists" id="PYU1_T014730"/>
    </source>
</evidence>
<dbReference type="HOGENOM" id="CLU_2563496_0_0_1"/>